<dbReference type="RefSeq" id="WP_074238102.1">
    <property type="nucleotide sequence ID" value="NZ_FSRA01000001.1"/>
</dbReference>
<dbReference type="PANTHER" id="PTHR30437:SF5">
    <property type="entry name" value="REGULATOR OF NUCLEOSIDE DIPHOSPHATE KINASE"/>
    <property type="match status" value="1"/>
</dbReference>
<dbReference type="STRING" id="536979.SAMN04488055_0907"/>
<proteinExistence type="predicted"/>
<protein>
    <submittedName>
        <fullName evidence="2">Regulator of nucleoside diphosphate kinase</fullName>
    </submittedName>
</protein>
<feature type="domain" description="Transcription elongation factor GreA/GreB C-terminal" evidence="1">
    <location>
        <begin position="55"/>
        <end position="129"/>
    </location>
</feature>
<dbReference type="AlphaFoldDB" id="A0A1N6DME4"/>
<name>A0A1N6DME4_9BACT</name>
<dbReference type="SUPFAM" id="SSF54534">
    <property type="entry name" value="FKBP-like"/>
    <property type="match status" value="1"/>
</dbReference>
<keyword evidence="3" id="KW-1185">Reference proteome</keyword>
<evidence type="ECO:0000313" key="2">
    <source>
        <dbReference type="EMBL" id="SIN71887.1"/>
    </source>
</evidence>
<dbReference type="Proteomes" id="UP000185003">
    <property type="component" value="Unassembled WGS sequence"/>
</dbReference>
<keyword evidence="2" id="KW-0418">Kinase</keyword>
<dbReference type="GO" id="GO:0016301">
    <property type="term" value="F:kinase activity"/>
    <property type="evidence" value="ECO:0007669"/>
    <property type="project" value="UniProtKB-KW"/>
</dbReference>
<dbReference type="InterPro" id="IPR036953">
    <property type="entry name" value="GreA/GreB_C_sf"/>
</dbReference>
<dbReference type="GO" id="GO:0006354">
    <property type="term" value="P:DNA-templated transcription elongation"/>
    <property type="evidence" value="ECO:0007669"/>
    <property type="project" value="TreeGrafter"/>
</dbReference>
<dbReference type="PIRSF" id="PIRSF006092">
    <property type="entry name" value="GreA_GreB"/>
    <property type="match status" value="1"/>
</dbReference>
<dbReference type="GO" id="GO:0032784">
    <property type="term" value="P:regulation of DNA-templated transcription elongation"/>
    <property type="evidence" value="ECO:0007669"/>
    <property type="project" value="InterPro"/>
</dbReference>
<dbReference type="GO" id="GO:0003677">
    <property type="term" value="F:DNA binding"/>
    <property type="evidence" value="ECO:0007669"/>
    <property type="project" value="InterPro"/>
</dbReference>
<keyword evidence="2" id="KW-0808">Transferase</keyword>
<reference evidence="2 3" key="1">
    <citation type="submission" date="2016-11" db="EMBL/GenBank/DDBJ databases">
        <authorList>
            <person name="Jaros S."/>
            <person name="Januszkiewicz K."/>
            <person name="Wedrychowicz H."/>
        </authorList>
    </citation>
    <scope>NUCLEOTIDE SEQUENCE [LARGE SCALE GENOMIC DNA]</scope>
    <source>
        <strain evidence="2 3">DSM 24787</strain>
    </source>
</reference>
<dbReference type="PANTHER" id="PTHR30437">
    <property type="entry name" value="TRANSCRIPTION ELONGATION FACTOR GREA"/>
    <property type="match status" value="1"/>
</dbReference>
<dbReference type="InterPro" id="IPR001437">
    <property type="entry name" value="Tscrpt_elong_fac_GreA/B_C"/>
</dbReference>
<gene>
    <name evidence="2" type="ORF">SAMN04488055_0907</name>
</gene>
<organism evidence="2 3">
    <name type="scientific">Chitinophaga niabensis</name>
    <dbReference type="NCBI Taxonomy" id="536979"/>
    <lineage>
        <taxon>Bacteria</taxon>
        <taxon>Pseudomonadati</taxon>
        <taxon>Bacteroidota</taxon>
        <taxon>Chitinophagia</taxon>
        <taxon>Chitinophagales</taxon>
        <taxon>Chitinophagaceae</taxon>
        <taxon>Chitinophaga</taxon>
    </lineage>
</organism>
<evidence type="ECO:0000313" key="3">
    <source>
        <dbReference type="Proteomes" id="UP000185003"/>
    </source>
</evidence>
<accession>A0A1N6DME4</accession>
<dbReference type="OrthoDB" id="192847at2"/>
<dbReference type="GO" id="GO:0070063">
    <property type="term" value="F:RNA polymerase binding"/>
    <property type="evidence" value="ECO:0007669"/>
    <property type="project" value="InterPro"/>
</dbReference>
<sequence>MQKVKHQLVFREDDYEMLTACLNDAQRESAFGAHVMATLKADFKRGIRVSRDEFPADVVRLNSRVKLKEAGNNKVMELVLVMPDEADIKQRKISVMAPVGVALIGFREGQEVMWQVPSGQKTFTIVEVENQD</sequence>
<dbReference type="Pfam" id="PF01272">
    <property type="entry name" value="GreA_GreB"/>
    <property type="match status" value="1"/>
</dbReference>
<dbReference type="Gene3D" id="3.10.50.30">
    <property type="entry name" value="Transcription elongation factor, GreA/GreB, C-terminal domain"/>
    <property type="match status" value="1"/>
</dbReference>
<dbReference type="InterPro" id="IPR023459">
    <property type="entry name" value="Tscrpt_elong_fac_GreA/B_fam"/>
</dbReference>
<evidence type="ECO:0000259" key="1">
    <source>
        <dbReference type="Pfam" id="PF01272"/>
    </source>
</evidence>
<dbReference type="EMBL" id="FSRA01000001">
    <property type="protein sequence ID" value="SIN71887.1"/>
    <property type="molecule type" value="Genomic_DNA"/>
</dbReference>